<dbReference type="EMBL" id="BMQD01000009">
    <property type="protein sequence ID" value="GGK70391.1"/>
    <property type="molecule type" value="Genomic_DNA"/>
</dbReference>
<dbReference type="SMART" id="SM00065">
    <property type="entry name" value="GAF"/>
    <property type="match status" value="1"/>
</dbReference>
<name>A0AA37BH99_9ACTN</name>
<reference evidence="10" key="2">
    <citation type="submission" date="2022-09" db="EMBL/GenBank/DDBJ databases">
        <authorList>
            <person name="Sun Q."/>
            <person name="Ohkuma M."/>
        </authorList>
    </citation>
    <scope>NUCLEOTIDE SEQUENCE</scope>
    <source>
        <strain evidence="10">JCM 3093</strain>
    </source>
</reference>
<dbReference type="Gene3D" id="3.30.450.40">
    <property type="match status" value="1"/>
</dbReference>
<dbReference type="PANTHER" id="PTHR43711:SF1">
    <property type="entry name" value="HISTIDINE KINASE 1"/>
    <property type="match status" value="1"/>
</dbReference>
<keyword evidence="6 10" id="KW-0418">Kinase</keyword>
<evidence type="ECO:0000256" key="3">
    <source>
        <dbReference type="ARBA" id="ARBA00012438"/>
    </source>
</evidence>
<dbReference type="SMART" id="SM00387">
    <property type="entry name" value="HATPase_c"/>
    <property type="match status" value="1"/>
</dbReference>
<evidence type="ECO:0000256" key="7">
    <source>
        <dbReference type="ARBA" id="ARBA00023012"/>
    </source>
</evidence>
<feature type="compositionally biased region" description="Basic and acidic residues" evidence="8">
    <location>
        <begin position="410"/>
        <end position="423"/>
    </location>
</feature>
<evidence type="ECO:0000256" key="2">
    <source>
        <dbReference type="ARBA" id="ARBA00004236"/>
    </source>
</evidence>
<keyword evidence="5" id="KW-0808">Transferase</keyword>
<dbReference type="InterPro" id="IPR004358">
    <property type="entry name" value="Sig_transdc_His_kin-like_C"/>
</dbReference>
<evidence type="ECO:0000256" key="5">
    <source>
        <dbReference type="ARBA" id="ARBA00022679"/>
    </source>
</evidence>
<evidence type="ECO:0000256" key="4">
    <source>
        <dbReference type="ARBA" id="ARBA00022553"/>
    </source>
</evidence>
<dbReference type="Proteomes" id="UP000627984">
    <property type="component" value="Unassembled WGS sequence"/>
</dbReference>
<dbReference type="PROSITE" id="PS50109">
    <property type="entry name" value="HIS_KIN"/>
    <property type="match status" value="1"/>
</dbReference>
<evidence type="ECO:0000313" key="10">
    <source>
        <dbReference type="EMBL" id="GGK70391.1"/>
    </source>
</evidence>
<dbReference type="CDD" id="cd00082">
    <property type="entry name" value="HisKA"/>
    <property type="match status" value="1"/>
</dbReference>
<dbReference type="SMART" id="SM00388">
    <property type="entry name" value="HisKA"/>
    <property type="match status" value="1"/>
</dbReference>
<organism evidence="10 11">
    <name type="scientific">Planomonospora parontospora</name>
    <dbReference type="NCBI Taxonomy" id="58119"/>
    <lineage>
        <taxon>Bacteria</taxon>
        <taxon>Bacillati</taxon>
        <taxon>Actinomycetota</taxon>
        <taxon>Actinomycetes</taxon>
        <taxon>Streptosporangiales</taxon>
        <taxon>Streptosporangiaceae</taxon>
        <taxon>Planomonospora</taxon>
    </lineage>
</organism>
<proteinExistence type="predicted"/>
<dbReference type="PRINTS" id="PR00344">
    <property type="entry name" value="BCTRLSENSOR"/>
</dbReference>
<dbReference type="SUPFAM" id="SSF55874">
    <property type="entry name" value="ATPase domain of HSP90 chaperone/DNA topoisomerase II/histidine kinase"/>
    <property type="match status" value="1"/>
</dbReference>
<dbReference type="Pfam" id="PF02518">
    <property type="entry name" value="HATPase_c"/>
    <property type="match status" value="1"/>
</dbReference>
<comment type="subcellular location">
    <subcellularLocation>
        <location evidence="2">Cell membrane</location>
    </subcellularLocation>
</comment>
<accession>A0AA37BH99</accession>
<dbReference type="InterPro" id="IPR005467">
    <property type="entry name" value="His_kinase_dom"/>
</dbReference>
<dbReference type="FunFam" id="1.10.287.130:FF:000001">
    <property type="entry name" value="Two-component sensor histidine kinase"/>
    <property type="match status" value="1"/>
</dbReference>
<dbReference type="SUPFAM" id="SSF55781">
    <property type="entry name" value="GAF domain-like"/>
    <property type="match status" value="1"/>
</dbReference>
<dbReference type="InterPro" id="IPR050736">
    <property type="entry name" value="Sensor_HK_Regulatory"/>
</dbReference>
<evidence type="ECO:0000313" key="11">
    <source>
        <dbReference type="Proteomes" id="UP000627984"/>
    </source>
</evidence>
<protein>
    <recommendedName>
        <fullName evidence="3">histidine kinase</fullName>
        <ecNumber evidence="3">2.7.13.3</ecNumber>
    </recommendedName>
</protein>
<gene>
    <name evidence="10" type="ORF">GCM10010126_32240</name>
</gene>
<dbReference type="SUPFAM" id="SSF47384">
    <property type="entry name" value="Homodimeric domain of signal transducing histidine kinase"/>
    <property type="match status" value="1"/>
</dbReference>
<dbReference type="Gene3D" id="1.10.287.130">
    <property type="match status" value="1"/>
</dbReference>
<reference evidence="10" key="1">
    <citation type="journal article" date="2014" name="Int. J. Syst. Evol. Microbiol.">
        <title>Complete genome sequence of Corynebacterium casei LMG S-19264T (=DSM 44701T), isolated from a smear-ripened cheese.</title>
        <authorList>
            <consortium name="US DOE Joint Genome Institute (JGI-PGF)"/>
            <person name="Walter F."/>
            <person name="Albersmeier A."/>
            <person name="Kalinowski J."/>
            <person name="Ruckert C."/>
        </authorList>
    </citation>
    <scope>NUCLEOTIDE SEQUENCE</scope>
    <source>
        <strain evidence="10">JCM 3093</strain>
    </source>
</reference>
<feature type="domain" description="Histidine kinase" evidence="9">
    <location>
        <begin position="187"/>
        <end position="402"/>
    </location>
</feature>
<dbReference type="InterPro" id="IPR036890">
    <property type="entry name" value="HATPase_C_sf"/>
</dbReference>
<dbReference type="AlphaFoldDB" id="A0AA37BH99"/>
<comment type="catalytic activity">
    <reaction evidence="1">
        <text>ATP + protein L-histidine = ADP + protein N-phospho-L-histidine.</text>
        <dbReference type="EC" id="2.7.13.3"/>
    </reaction>
</comment>
<dbReference type="InterPro" id="IPR036097">
    <property type="entry name" value="HisK_dim/P_sf"/>
</dbReference>
<comment type="caution">
    <text evidence="10">The sequence shown here is derived from an EMBL/GenBank/DDBJ whole genome shotgun (WGS) entry which is preliminary data.</text>
</comment>
<evidence type="ECO:0000256" key="8">
    <source>
        <dbReference type="SAM" id="MobiDB-lite"/>
    </source>
</evidence>
<keyword evidence="4" id="KW-0597">Phosphoprotein</keyword>
<evidence type="ECO:0000256" key="1">
    <source>
        <dbReference type="ARBA" id="ARBA00000085"/>
    </source>
</evidence>
<evidence type="ECO:0000259" key="9">
    <source>
        <dbReference type="PROSITE" id="PS50109"/>
    </source>
</evidence>
<dbReference type="InterPro" id="IPR003018">
    <property type="entry name" value="GAF"/>
</dbReference>
<feature type="region of interest" description="Disordered" evidence="8">
    <location>
        <begin position="399"/>
        <end position="423"/>
    </location>
</feature>
<dbReference type="RefSeq" id="WP_191895472.1">
    <property type="nucleotide sequence ID" value="NZ_BMQD01000009.1"/>
</dbReference>
<dbReference type="Gene3D" id="3.30.565.10">
    <property type="entry name" value="Histidine kinase-like ATPase, C-terminal domain"/>
    <property type="match status" value="1"/>
</dbReference>
<evidence type="ECO:0000256" key="6">
    <source>
        <dbReference type="ARBA" id="ARBA00022777"/>
    </source>
</evidence>
<dbReference type="Pfam" id="PF01590">
    <property type="entry name" value="GAF"/>
    <property type="match status" value="1"/>
</dbReference>
<dbReference type="InterPro" id="IPR029016">
    <property type="entry name" value="GAF-like_dom_sf"/>
</dbReference>
<dbReference type="InterPro" id="IPR003594">
    <property type="entry name" value="HATPase_dom"/>
</dbReference>
<dbReference type="GO" id="GO:0000155">
    <property type="term" value="F:phosphorelay sensor kinase activity"/>
    <property type="evidence" value="ECO:0007669"/>
    <property type="project" value="InterPro"/>
</dbReference>
<dbReference type="PANTHER" id="PTHR43711">
    <property type="entry name" value="TWO-COMPONENT HISTIDINE KINASE"/>
    <property type="match status" value="1"/>
</dbReference>
<dbReference type="InterPro" id="IPR003661">
    <property type="entry name" value="HisK_dim/P_dom"/>
</dbReference>
<dbReference type="EC" id="2.7.13.3" evidence="3"/>
<dbReference type="Pfam" id="PF00512">
    <property type="entry name" value="HisKA"/>
    <property type="match status" value="1"/>
</dbReference>
<keyword evidence="7" id="KW-0902">Two-component regulatory system</keyword>
<sequence length="423" mass="46559">MTRTPVAADETGRVRELDELNALESLLEPDFQAIAISAAHVCRAPIALVNLVAENRQYVKGRAGTDLTGVNPPVPFCDLAVAERELLEIPDTRDDPRFHDDPIVTGPPRVRFYAGAPMISRQGNALGTVCVMDRRPDRLDDAQRQTLRTLATHAVTLIELHGRAHHAEEVVRRLNALEQLKNQFLTRINHELRTPLTAIRSYLELVQDGGLDEATERRFLQGVERNSDRMLRLVNALLLMASLKAQTATFSPARVDLAELARQAVERSAPAAEFKHLALNLHASERVEVWADVEQLCSALLQVLDNAIKFTGRDGAVDVVVVSDPAPGVEVHDTGIGVESDDLRRVFEEFYRAPQAEEEAAEGTGIGLSIVEKIMEMHGGTARMENELHDGVCVHLTLPRSSVPPAPEGRSGDRRRADTVGPQ</sequence>
<dbReference type="GO" id="GO:0005886">
    <property type="term" value="C:plasma membrane"/>
    <property type="evidence" value="ECO:0007669"/>
    <property type="project" value="UniProtKB-SubCell"/>
</dbReference>